<proteinExistence type="predicted"/>
<evidence type="ECO:0000259" key="2">
    <source>
        <dbReference type="Pfam" id="PF03432"/>
    </source>
</evidence>
<accession>A0ABS7JBU3</accession>
<dbReference type="Pfam" id="PF03432">
    <property type="entry name" value="Relaxase"/>
    <property type="match status" value="1"/>
</dbReference>
<evidence type="ECO:0000313" key="3">
    <source>
        <dbReference type="EMBL" id="MBX7483796.1"/>
    </source>
</evidence>
<dbReference type="InterPro" id="IPR005094">
    <property type="entry name" value="Endonuclease_MobA/VirD2"/>
</dbReference>
<dbReference type="InterPro" id="IPR021795">
    <property type="entry name" value="DUF3363"/>
</dbReference>
<dbReference type="Proteomes" id="UP000755104">
    <property type="component" value="Unassembled WGS sequence"/>
</dbReference>
<dbReference type="EMBL" id="JAIGNO010000013">
    <property type="protein sequence ID" value="MBX7483796.1"/>
    <property type="molecule type" value="Genomic_DNA"/>
</dbReference>
<feature type="compositionally biased region" description="Basic and acidic residues" evidence="1">
    <location>
        <begin position="1"/>
        <end position="19"/>
    </location>
</feature>
<feature type="region of interest" description="Disordered" evidence="1">
    <location>
        <begin position="1"/>
        <end position="69"/>
    </location>
</feature>
<organism evidence="3 4">
    <name type="scientific">Qipengyuania qiaonensis</name>
    <dbReference type="NCBI Taxonomy" id="2867240"/>
    <lineage>
        <taxon>Bacteria</taxon>
        <taxon>Pseudomonadati</taxon>
        <taxon>Pseudomonadota</taxon>
        <taxon>Alphaproteobacteria</taxon>
        <taxon>Sphingomonadales</taxon>
        <taxon>Erythrobacteraceae</taxon>
        <taxon>Qipengyuania</taxon>
    </lineage>
</organism>
<evidence type="ECO:0000256" key="1">
    <source>
        <dbReference type="SAM" id="MobiDB-lite"/>
    </source>
</evidence>
<feature type="domain" description="MobA/VirD2-like nuclease" evidence="2">
    <location>
        <begin position="167"/>
        <end position="239"/>
    </location>
</feature>
<comment type="caution">
    <text evidence="3">The sequence shown here is derived from an EMBL/GenBank/DDBJ whole genome shotgun (WGS) entry which is preliminary data.</text>
</comment>
<name>A0ABS7JBU3_9SPHN</name>
<gene>
    <name evidence="3" type="ORF">K3174_14780</name>
</gene>
<reference evidence="3 4" key="1">
    <citation type="submission" date="2021-08" db="EMBL/GenBank/DDBJ databases">
        <title>Comparative Genomics Analysis of the Genus Qipengyuania Reveals Extensive Genetic Diversity and Metabolic Versatility, Including the Description of Fifteen Novel Species.</title>
        <authorList>
            <person name="Liu Y."/>
        </authorList>
    </citation>
    <scope>NUCLEOTIDE SEQUENCE [LARGE SCALE GENOMIC DNA]</scope>
    <source>
        <strain evidence="3 4">6D47A</strain>
    </source>
</reference>
<keyword evidence="4" id="KW-1185">Reference proteome</keyword>
<sequence>MSGDDDSSRIRPGKVRDRGAGVARLARTRPLRHRPKSFTAQVSLAIRRAGGSPSQLSGSRKASGRCNARGRGAKIAAGLKGRSGWSRDASGVRTRARRVAVKARIVKLNPQRGGTRGRQFVSGKAVDAHLRYLERDGVTRDGEKGQVYSADNDVADGSAFLDRGREDRHQFRFIVSAEDGVELSDLRQTTRDLMAQMEADLGTRLDWIAVDHHNTGHPHTHILVRGITDDGKRLDIAGDYIAHGIRERASEIVTLELGRQTEQEVSRQLEREVGADRFTRLDRMLIAEQQAGSEFADLRPDKDMALTMRQNRALMIDRARKLERMGLATEHTPGVWTISPRAEQTLREMGTRGDIIKTMHQALDREGLAEQRAYAGYSIHQAAPTERIVGRVVAKALGSDELGERMGLTIDGMDGRVHYLEVPASKAEDISRGSIVAVNPPPSIARTADENVLQQTDASGIYRPSAHLESMRETMPRIDHERHVQLHVRRLEALRRAGIVERIDADRWSVPADLPERGLAYDRQRFGEGPRIEELSHLPLDRQVRHEGATWLDRTMLDGGREAAPHTGFGGDVRNAWEARKQALADMGYVRDLGGGKYRAPSDLIAQLEQAEVSRVGKKFAAERGLSWQPTETGDRVSGKLVGQAQLASGRFAMIDNGLGFQLVPWNDALGKRLGQQINGIAMSGGGVDWTLGRSRSRGLEL</sequence>
<feature type="compositionally biased region" description="Basic residues" evidence="1">
    <location>
        <begin position="26"/>
        <end position="36"/>
    </location>
</feature>
<protein>
    <submittedName>
        <fullName evidence="3">DUF3363 domain-containing protein</fullName>
    </submittedName>
</protein>
<dbReference type="RefSeq" id="WP_221560082.1">
    <property type="nucleotide sequence ID" value="NZ_JAIGNO010000013.1"/>
</dbReference>
<dbReference type="Pfam" id="PF11843">
    <property type="entry name" value="DUF3363"/>
    <property type="match status" value="1"/>
</dbReference>
<evidence type="ECO:0000313" key="4">
    <source>
        <dbReference type="Proteomes" id="UP000755104"/>
    </source>
</evidence>